<evidence type="ECO:0000259" key="1">
    <source>
        <dbReference type="Pfam" id="PF18735"/>
    </source>
</evidence>
<name>A0A5E7AQU8_PSEFL</name>
<dbReference type="EMBL" id="CABVHW010000002">
    <property type="protein sequence ID" value="VVN81526.1"/>
    <property type="molecule type" value="Genomic_DNA"/>
</dbReference>
<evidence type="ECO:0000313" key="3">
    <source>
        <dbReference type="Proteomes" id="UP000381093"/>
    </source>
</evidence>
<organism evidence="2 3">
    <name type="scientific">Pseudomonas fluorescens</name>
    <dbReference type="NCBI Taxonomy" id="294"/>
    <lineage>
        <taxon>Bacteria</taxon>
        <taxon>Pseudomonadati</taxon>
        <taxon>Pseudomonadota</taxon>
        <taxon>Gammaproteobacteria</taxon>
        <taxon>Pseudomonadales</taxon>
        <taxon>Pseudomonadaceae</taxon>
        <taxon>Pseudomonas</taxon>
    </lineage>
</organism>
<protein>
    <recommendedName>
        <fullName evidence="1">RiboL-PSP-HEPN domain-containing protein</fullName>
    </recommendedName>
</protein>
<dbReference type="InterPro" id="IPR041519">
    <property type="entry name" value="HEPN_RiboL-PSP"/>
</dbReference>
<proteinExistence type="predicted"/>
<feature type="domain" description="RiboL-PSP-HEPN" evidence="1">
    <location>
        <begin position="6"/>
        <end position="155"/>
    </location>
</feature>
<dbReference type="AlphaFoldDB" id="A0A5E7AQU8"/>
<accession>A0A5E7AQU8</accession>
<dbReference type="Proteomes" id="UP000381093">
    <property type="component" value="Unassembled WGS sequence"/>
</dbReference>
<gene>
    <name evidence="2" type="ORF">PS710_01158</name>
</gene>
<evidence type="ECO:0000313" key="2">
    <source>
        <dbReference type="EMBL" id="VVN81526.1"/>
    </source>
</evidence>
<sequence length="170" mass="18897">MTLGSSEQHTDTLNKLVYAHAVTLMEALISSVVCKLVVSDKGLLINLVAGYRKLSTRTINLKEVAEQPKLVESIVLTTLKELTLHNVGTVKEVLGAMFGKHMDSLEVGEIGRICSKRHDIVHRNGKTLDDQPIELTTEEVKQAIRTIRKFAEELKSRNDNAACERKSADF</sequence>
<reference evidence="2 3" key="1">
    <citation type="submission" date="2019-09" db="EMBL/GenBank/DDBJ databases">
        <authorList>
            <person name="Chandra G."/>
            <person name="Truman W A."/>
        </authorList>
    </citation>
    <scope>NUCLEOTIDE SEQUENCE [LARGE SCALE GENOMIC DNA]</scope>
    <source>
        <strain evidence="2">PS710</strain>
    </source>
</reference>
<dbReference type="Pfam" id="PF18735">
    <property type="entry name" value="HEPN_RiboL-PSP"/>
    <property type="match status" value="1"/>
</dbReference>